<name>A0A072N1T9_9GAMM</name>
<dbReference type="SUPFAM" id="SSF53300">
    <property type="entry name" value="vWA-like"/>
    <property type="match status" value="1"/>
</dbReference>
<organism evidence="4 5">
    <name type="scientific">Marinobacter nitratireducens</name>
    <dbReference type="NCBI Taxonomy" id="1137280"/>
    <lineage>
        <taxon>Bacteria</taxon>
        <taxon>Pseudomonadati</taxon>
        <taxon>Pseudomonadota</taxon>
        <taxon>Gammaproteobacteria</taxon>
        <taxon>Pseudomonadales</taxon>
        <taxon>Marinobacteraceae</taxon>
        <taxon>Marinobacter</taxon>
    </lineage>
</organism>
<evidence type="ECO:0000313" key="5">
    <source>
        <dbReference type="Proteomes" id="UP000035057"/>
    </source>
</evidence>
<dbReference type="SMART" id="SM00609">
    <property type="entry name" value="VIT"/>
    <property type="match status" value="1"/>
</dbReference>
<evidence type="ECO:0000259" key="2">
    <source>
        <dbReference type="PROSITE" id="PS50234"/>
    </source>
</evidence>
<accession>A0A072N1T9</accession>
<keyword evidence="1" id="KW-1133">Transmembrane helix</keyword>
<evidence type="ECO:0000259" key="3">
    <source>
        <dbReference type="PROSITE" id="PS51468"/>
    </source>
</evidence>
<dbReference type="Pfam" id="PF13768">
    <property type="entry name" value="VWA_3"/>
    <property type="match status" value="1"/>
</dbReference>
<dbReference type="InterPro" id="IPR022440">
    <property type="entry name" value="CHP03788"/>
</dbReference>
<dbReference type="OrthoDB" id="9784383at2"/>
<dbReference type="InterPro" id="IPR013694">
    <property type="entry name" value="VIT"/>
</dbReference>
<dbReference type="Gene3D" id="3.40.50.410">
    <property type="entry name" value="von Willebrand factor, type A domain"/>
    <property type="match status" value="1"/>
</dbReference>
<dbReference type="EMBL" id="ANIE01000007">
    <property type="protein sequence ID" value="KEF30933.1"/>
    <property type="molecule type" value="Genomic_DNA"/>
</dbReference>
<dbReference type="RefSeq" id="WP_036132982.1">
    <property type="nucleotide sequence ID" value="NZ_ANIE01000007.1"/>
</dbReference>
<dbReference type="STRING" id="1137280.D777_02875"/>
<dbReference type="PANTHER" id="PTHR45737:SF6">
    <property type="entry name" value="VON WILLEBRAND FACTOR A DOMAIN-CONTAINING PROTEIN 5A"/>
    <property type="match status" value="1"/>
</dbReference>
<feature type="domain" description="VIT" evidence="3">
    <location>
        <begin position="61"/>
        <end position="189"/>
    </location>
</feature>
<dbReference type="Proteomes" id="UP000035057">
    <property type="component" value="Unassembled WGS sequence"/>
</dbReference>
<keyword evidence="1" id="KW-0472">Membrane</keyword>
<dbReference type="SMART" id="SM00327">
    <property type="entry name" value="VWA"/>
    <property type="match status" value="1"/>
</dbReference>
<dbReference type="PANTHER" id="PTHR45737">
    <property type="entry name" value="VON WILLEBRAND FACTOR A DOMAIN-CONTAINING PROTEIN 5A"/>
    <property type="match status" value="1"/>
</dbReference>
<comment type="caution">
    <text evidence="4">The sequence shown here is derived from an EMBL/GenBank/DDBJ whole genome shotgun (WGS) entry which is preliminary data.</text>
</comment>
<protein>
    <submittedName>
        <fullName evidence="4">Inter-alpha-trypsin inhibitor domain protein</fullName>
    </submittedName>
</protein>
<feature type="transmembrane region" description="Helical" evidence="1">
    <location>
        <begin position="682"/>
        <end position="703"/>
    </location>
</feature>
<keyword evidence="5" id="KW-1185">Reference proteome</keyword>
<dbReference type="InterPro" id="IPR002035">
    <property type="entry name" value="VWF_A"/>
</dbReference>
<dbReference type="Pfam" id="PF08487">
    <property type="entry name" value="VIT"/>
    <property type="match status" value="1"/>
</dbReference>
<dbReference type="NCBIfam" id="TIGR03788">
    <property type="entry name" value="marine_srt_targ"/>
    <property type="match status" value="1"/>
</dbReference>
<dbReference type="PATRIC" id="fig|1137280.3.peg.2692"/>
<dbReference type="InterPro" id="IPR036465">
    <property type="entry name" value="vWFA_dom_sf"/>
</dbReference>
<keyword evidence="1" id="KW-0812">Transmembrane</keyword>
<dbReference type="PROSITE" id="PS50234">
    <property type="entry name" value="VWFA"/>
    <property type="match status" value="1"/>
</dbReference>
<feature type="domain" description="VWFA" evidence="2">
    <location>
        <begin position="347"/>
        <end position="522"/>
    </location>
</feature>
<sequence>MILAIRLPGRTALKNGQQNKRLRHAVEGVSLWLSVMLMLFVHPLYAEASLSGSADVENAGILRFVDDAGRWQEPALVLDSEFDIRVSGLIADSRLSRSFRNTGDQWREGVFVFPLPDDASVYGLTMKVGERTIVGKVRPKPEARKIYETAKKEGRHAANVEQQRPNLFTARVANIPPGETVTVDLQFQQPVQYRAGEFELRLPTTLTPRYMPGTPVAGTSSQWEGGWSVPTTQVPDASAISPFTVLPGDVDANSHRARIQMKIDAGLPLARVFSPSHRLESRQDGQAVMVTPEGGDVLMNRDFVVRWRPLAGQEPTAAVFHQRWKDEDYLMTMLVPGTGPVRSVPRELVFVIDTSGSMAGESIRQAQAALERGLDTLKRDDRFNIIRFSSQAHAMFMQPVPATGTNLARARRYVAGLNADGGTEMASALSLAMEQSEPFEETAGARVRQLVFITDGAVGNEAALFRQIRTGLKNQRLFTVGIGSAPNMHFMREAARWGRGTYTAIQDPSDVRGPLDTLFSAMESPVLTNIDVQWPGQTGQAESFPRRPGDLFAGDPLIQVVRGSAPAGELKISALKADGSTWQKTLDLQQAAEGVGIGRQWAREKIDSLLDAGNLTGGEVDKALVTELAVAHGLMSPYTSFVAVDETPVRGQTDPLSTEQLPTLLPKGSTSGMLRYPQTATYGPLMTALGLTGLMFAAAIVLLQRREVA</sequence>
<evidence type="ECO:0000256" key="1">
    <source>
        <dbReference type="SAM" id="Phobius"/>
    </source>
</evidence>
<reference evidence="4 5" key="1">
    <citation type="submission" date="2012-12" db="EMBL/GenBank/DDBJ databases">
        <title>Genome assembly of Marinobacter sp. AK21.</title>
        <authorList>
            <person name="Khatri I."/>
            <person name="Kumar R."/>
            <person name="Vaidya B."/>
            <person name="Subramanian S."/>
            <person name="Pinnaka A."/>
        </authorList>
    </citation>
    <scope>NUCLEOTIDE SEQUENCE [LARGE SCALE GENOMIC DNA]</scope>
    <source>
        <strain evidence="4 5">AK21</strain>
    </source>
</reference>
<evidence type="ECO:0000313" key="4">
    <source>
        <dbReference type="EMBL" id="KEF30933.1"/>
    </source>
</evidence>
<dbReference type="PROSITE" id="PS51468">
    <property type="entry name" value="VIT"/>
    <property type="match status" value="1"/>
</dbReference>
<dbReference type="AlphaFoldDB" id="A0A072N1T9"/>
<proteinExistence type="predicted"/>
<gene>
    <name evidence="4" type="ORF">D777_02875</name>
</gene>